<feature type="compositionally biased region" description="Pro residues" evidence="1">
    <location>
        <begin position="182"/>
        <end position="204"/>
    </location>
</feature>
<organism evidence="2 3">
    <name type="scientific">Cymbomonas tetramitiformis</name>
    <dbReference type="NCBI Taxonomy" id="36881"/>
    <lineage>
        <taxon>Eukaryota</taxon>
        <taxon>Viridiplantae</taxon>
        <taxon>Chlorophyta</taxon>
        <taxon>Pyramimonadophyceae</taxon>
        <taxon>Pyramimonadales</taxon>
        <taxon>Pyramimonadaceae</taxon>
        <taxon>Cymbomonas</taxon>
    </lineage>
</organism>
<comment type="caution">
    <text evidence="2">The sequence shown here is derived from an EMBL/GenBank/DDBJ whole genome shotgun (WGS) entry which is preliminary data.</text>
</comment>
<keyword evidence="3" id="KW-1185">Reference proteome</keyword>
<reference evidence="2 3" key="1">
    <citation type="journal article" date="2015" name="Genome Biol. Evol.">
        <title>Comparative Genomics of a Bacterivorous Green Alga Reveals Evolutionary Causalities and Consequences of Phago-Mixotrophic Mode of Nutrition.</title>
        <authorList>
            <person name="Burns J.A."/>
            <person name="Paasch A."/>
            <person name="Narechania A."/>
            <person name="Kim E."/>
        </authorList>
    </citation>
    <scope>NUCLEOTIDE SEQUENCE [LARGE SCALE GENOMIC DNA]</scope>
    <source>
        <strain evidence="2 3">PLY_AMNH</strain>
    </source>
</reference>
<dbReference type="AlphaFoldDB" id="A0AAE0FCZ4"/>
<feature type="non-terminal residue" evidence="2">
    <location>
        <position position="1"/>
    </location>
</feature>
<dbReference type="PRINTS" id="PR01217">
    <property type="entry name" value="PRICHEXTENSN"/>
</dbReference>
<evidence type="ECO:0000313" key="2">
    <source>
        <dbReference type="EMBL" id="KAK3257408.1"/>
    </source>
</evidence>
<proteinExistence type="predicted"/>
<feature type="compositionally biased region" description="Pro residues" evidence="1">
    <location>
        <begin position="69"/>
        <end position="81"/>
    </location>
</feature>
<gene>
    <name evidence="2" type="ORF">CYMTET_33501</name>
</gene>
<feature type="region of interest" description="Disordered" evidence="1">
    <location>
        <begin position="164"/>
        <end position="204"/>
    </location>
</feature>
<evidence type="ECO:0000313" key="3">
    <source>
        <dbReference type="Proteomes" id="UP001190700"/>
    </source>
</evidence>
<evidence type="ECO:0000256" key="1">
    <source>
        <dbReference type="SAM" id="MobiDB-lite"/>
    </source>
</evidence>
<dbReference type="EMBL" id="LGRX02020540">
    <property type="protein sequence ID" value="KAK3257408.1"/>
    <property type="molecule type" value="Genomic_DNA"/>
</dbReference>
<name>A0AAE0FCZ4_9CHLO</name>
<sequence>QTTEQTCKGWGSRVVGANFGLKIVSTGGMVQHSGGRPYIYEIYWYGQPAQAPSASTPTTPSRRHHPHPPPHPPLPPSPLHPPATTTSSPPHRPCSANTTCFQLEHQPLSQADIYTTAGPTSQRWSYPDGVITLPLFCGFQWSGSDSGTDGSQNAYTLSGTITYESNPNQPHLFNGTVEVNYAPPPPPSPPPTPNPPPPPSPPPP</sequence>
<protein>
    <submittedName>
        <fullName evidence="2">Uncharacterized protein</fullName>
    </submittedName>
</protein>
<accession>A0AAE0FCZ4</accession>
<feature type="region of interest" description="Disordered" evidence="1">
    <location>
        <begin position="51"/>
        <end position="97"/>
    </location>
</feature>
<dbReference type="Proteomes" id="UP001190700">
    <property type="component" value="Unassembled WGS sequence"/>
</dbReference>